<dbReference type="Proteomes" id="UP001529510">
    <property type="component" value="Unassembled WGS sequence"/>
</dbReference>
<protein>
    <submittedName>
        <fullName evidence="2">Uncharacterized protein</fullName>
    </submittedName>
</protein>
<evidence type="ECO:0000313" key="3">
    <source>
        <dbReference type="Proteomes" id="UP001529510"/>
    </source>
</evidence>
<dbReference type="EMBL" id="JAMKFB020000022">
    <property type="protein sequence ID" value="KAL0159791.1"/>
    <property type="molecule type" value="Genomic_DNA"/>
</dbReference>
<comment type="caution">
    <text evidence="2">The sequence shown here is derived from an EMBL/GenBank/DDBJ whole genome shotgun (WGS) entry which is preliminary data.</text>
</comment>
<organism evidence="2 3">
    <name type="scientific">Cirrhinus mrigala</name>
    <name type="common">Mrigala</name>
    <dbReference type="NCBI Taxonomy" id="683832"/>
    <lineage>
        <taxon>Eukaryota</taxon>
        <taxon>Metazoa</taxon>
        <taxon>Chordata</taxon>
        <taxon>Craniata</taxon>
        <taxon>Vertebrata</taxon>
        <taxon>Euteleostomi</taxon>
        <taxon>Actinopterygii</taxon>
        <taxon>Neopterygii</taxon>
        <taxon>Teleostei</taxon>
        <taxon>Ostariophysi</taxon>
        <taxon>Cypriniformes</taxon>
        <taxon>Cyprinidae</taxon>
        <taxon>Labeoninae</taxon>
        <taxon>Labeonini</taxon>
        <taxon>Cirrhinus</taxon>
    </lineage>
</organism>
<feature type="compositionally biased region" description="Basic and acidic residues" evidence="1">
    <location>
        <begin position="117"/>
        <end position="126"/>
    </location>
</feature>
<feature type="compositionally biased region" description="Pro residues" evidence="1">
    <location>
        <begin position="104"/>
        <end position="115"/>
    </location>
</feature>
<sequence>MNNLLEPTSQSEYSDTQGYTEIPSTVVHMRRASADLRPISPLPEKKVESNNEVKASQKIYHEIPPPAAPLRRGSADIRPISPLPDRRAESHFESKVEHKSFNELPPPAPPLPNSPLPERKTEATSE</sequence>
<reference evidence="2 3" key="1">
    <citation type="submission" date="2024-05" db="EMBL/GenBank/DDBJ databases">
        <title>Genome sequencing and assembly of Indian major carp, Cirrhinus mrigala (Hamilton, 1822).</title>
        <authorList>
            <person name="Mohindra V."/>
            <person name="Chowdhury L.M."/>
            <person name="Lal K."/>
            <person name="Jena J.K."/>
        </authorList>
    </citation>
    <scope>NUCLEOTIDE SEQUENCE [LARGE SCALE GENOMIC DNA]</scope>
    <source>
        <strain evidence="2">CM1030</strain>
        <tissue evidence="2">Blood</tissue>
    </source>
</reference>
<proteinExistence type="predicted"/>
<feature type="non-terminal residue" evidence="2">
    <location>
        <position position="1"/>
    </location>
</feature>
<feature type="region of interest" description="Disordered" evidence="1">
    <location>
        <begin position="1"/>
        <end position="22"/>
    </location>
</feature>
<feature type="compositionally biased region" description="Basic and acidic residues" evidence="1">
    <location>
        <begin position="84"/>
        <end position="101"/>
    </location>
</feature>
<accession>A0ABD0NEY4</accession>
<keyword evidence="3" id="KW-1185">Reference proteome</keyword>
<dbReference type="AlphaFoldDB" id="A0ABD0NEY4"/>
<evidence type="ECO:0000256" key="1">
    <source>
        <dbReference type="SAM" id="MobiDB-lite"/>
    </source>
</evidence>
<feature type="non-terminal residue" evidence="2">
    <location>
        <position position="126"/>
    </location>
</feature>
<gene>
    <name evidence="2" type="ORF">M9458_043516</name>
</gene>
<evidence type="ECO:0000313" key="2">
    <source>
        <dbReference type="EMBL" id="KAL0159791.1"/>
    </source>
</evidence>
<name>A0ABD0NEY4_CIRMR</name>
<feature type="region of interest" description="Disordered" evidence="1">
    <location>
        <begin position="35"/>
        <end position="126"/>
    </location>
</feature>